<feature type="region of interest" description="Disordered" evidence="1">
    <location>
        <begin position="27"/>
        <end position="89"/>
    </location>
</feature>
<keyword evidence="4" id="KW-1185">Reference proteome</keyword>
<protein>
    <recommendedName>
        <fullName evidence="5">Thiol-activated cytolysin</fullName>
    </recommendedName>
</protein>
<dbReference type="AlphaFoldDB" id="A0A316KX86"/>
<dbReference type="PRINTS" id="PR01400">
    <property type="entry name" value="TACYTOLYSIN"/>
</dbReference>
<dbReference type="InterPro" id="IPR036359">
    <property type="entry name" value="Thiol_cytolysin_sf"/>
</dbReference>
<dbReference type="EMBL" id="QGEG01000002">
    <property type="protein sequence ID" value="PWL38827.1"/>
    <property type="molecule type" value="Genomic_DNA"/>
</dbReference>
<feature type="signal peptide" evidence="2">
    <location>
        <begin position="1"/>
        <end position="28"/>
    </location>
</feature>
<feature type="compositionally biased region" description="Acidic residues" evidence="1">
    <location>
        <begin position="34"/>
        <end position="46"/>
    </location>
</feature>
<evidence type="ECO:0000256" key="1">
    <source>
        <dbReference type="SAM" id="MobiDB-lite"/>
    </source>
</evidence>
<dbReference type="InterPro" id="IPR036363">
    <property type="entry name" value="Thiol_cytolysin_ab_sf"/>
</dbReference>
<dbReference type="SUPFAM" id="SSF56978">
    <property type="entry name" value="Perfringolysin"/>
    <property type="match status" value="1"/>
</dbReference>
<dbReference type="Gene3D" id="3.40.30.40">
    <property type="entry name" value="Perfringolysin"/>
    <property type="match status" value="1"/>
</dbReference>
<evidence type="ECO:0000256" key="2">
    <source>
        <dbReference type="SAM" id="SignalP"/>
    </source>
</evidence>
<evidence type="ECO:0008006" key="5">
    <source>
        <dbReference type="Google" id="ProtNLM"/>
    </source>
</evidence>
<comment type="caution">
    <text evidence="3">The sequence shown here is derived from an EMBL/GenBank/DDBJ whole genome shotgun (WGS) entry which is preliminary data.</text>
</comment>
<accession>A0A316KX86</accession>
<organism evidence="3 4">
    <name type="scientific">Flagellimonas aquimarina</name>
    <dbReference type="NCBI Taxonomy" id="2201895"/>
    <lineage>
        <taxon>Bacteria</taxon>
        <taxon>Pseudomonadati</taxon>
        <taxon>Bacteroidota</taxon>
        <taxon>Flavobacteriia</taxon>
        <taxon>Flavobacteriales</taxon>
        <taxon>Flavobacteriaceae</taxon>
        <taxon>Flagellimonas</taxon>
    </lineage>
</organism>
<dbReference type="Gene3D" id="3.90.840.10">
    <property type="entry name" value="Thiol-activated cytolysin superfamily/Thiol-activated cytolysin, alpha-beta domain"/>
    <property type="match status" value="1"/>
</dbReference>
<keyword evidence="2" id="KW-0732">Signal</keyword>
<sequence length="692" mass="76115">MKTNQSHLKLLPLLTIFVLLLFSCSSDSDSPEIPTDDDPISQDDDGPTPTTFRGVVEQGGEFEEVPQSRTDETLEEGEEYPDDYTSGSGADAETLRFICKSRTVSVTDGAGEFQTLGGVASEIFPGALLQGKTINNVKPQGIPLKRAGGSISYNLNDGNPEASQDLSEMSESQVRQAMNDIIAGSTGVVPANFDLDYENVFSEKQVALQMGLSFEGYGVKAEGKLSFSQDKTYNRVLIKLYQSYYDVSYDFPTSYDDVFDASVTPDDLDRYIQPDNPATYIKKVTYGRIFYMLIESTSSLEVMNTQIDASYKSFDKEIEGNLETDSMEKMEDLKIKVIAYGGDSQNTFSGLGETNISELADMLAASTDIRTGLPLSYEIYSLEDPSKQVGTNISTEMEVVECQLKGVLPPVLYSNLVDLFEDGIGAATQIQNEYTAIFNGAGMEYVIFDASSGAVSDPYSIKDPSAPLGATTFDSVGAALRQFLDDIYIFNEQGTEYEVLEYDYNGVQSMPTSPIGSYRQRDGVNRRWVVNDNFSSENEVNSNFADGSFVGPEGRDVDCVSFPLFGKGIKAAARRDRYIQPVGIYTEDFSTRIINGEVTSAYFFPLDTNGTTYSRRNYYNPYSVSLPSGTIGFGDFNCWESEKDLSEVRGSVEAACKMNINGNSIQRILYFTTDGLMSINNLVGEDEGPYAL</sequence>
<dbReference type="PROSITE" id="PS51257">
    <property type="entry name" value="PROKAR_LIPOPROTEIN"/>
    <property type="match status" value="1"/>
</dbReference>
<reference evidence="3 4" key="1">
    <citation type="submission" date="2018-05" db="EMBL/GenBank/DDBJ databases">
        <title>Complete genome sequence of Flagellimonas aquimarina ECD12 isolated from seaweed Ecklonia cava.</title>
        <authorList>
            <person name="Choi S."/>
            <person name="Seong C."/>
        </authorList>
    </citation>
    <scope>NUCLEOTIDE SEQUENCE [LARGE SCALE GENOMIC DNA]</scope>
    <source>
        <strain evidence="3 4">ECD12</strain>
    </source>
</reference>
<feature type="compositionally biased region" description="Acidic residues" evidence="1">
    <location>
        <begin position="73"/>
        <end position="82"/>
    </location>
</feature>
<dbReference type="RefSeq" id="WP_109663072.1">
    <property type="nucleotide sequence ID" value="NZ_QGEG01000002.1"/>
</dbReference>
<feature type="chain" id="PRO_5016447874" description="Thiol-activated cytolysin" evidence="2">
    <location>
        <begin position="29"/>
        <end position="692"/>
    </location>
</feature>
<gene>
    <name evidence="3" type="ORF">DKG77_11335</name>
</gene>
<evidence type="ECO:0000313" key="4">
    <source>
        <dbReference type="Proteomes" id="UP000245762"/>
    </source>
</evidence>
<dbReference type="Pfam" id="PF01289">
    <property type="entry name" value="Thiol_cytolysin"/>
    <property type="match status" value="1"/>
</dbReference>
<dbReference type="Proteomes" id="UP000245762">
    <property type="component" value="Unassembled WGS sequence"/>
</dbReference>
<evidence type="ECO:0000313" key="3">
    <source>
        <dbReference type="EMBL" id="PWL38827.1"/>
    </source>
</evidence>
<proteinExistence type="predicted"/>
<name>A0A316KX86_9FLAO</name>
<dbReference type="GO" id="GO:0015485">
    <property type="term" value="F:cholesterol binding"/>
    <property type="evidence" value="ECO:0007669"/>
    <property type="project" value="InterPro"/>
</dbReference>
<dbReference type="Gene3D" id="3.30.1040.20">
    <property type="match status" value="1"/>
</dbReference>
<dbReference type="InterPro" id="IPR001869">
    <property type="entry name" value="Thiol_cytolysin"/>
</dbReference>
<dbReference type="OrthoDB" id="662759at2"/>